<dbReference type="STRING" id="39029.BSR42_08605"/>
<dbReference type="EMBL" id="LEKT01000024">
    <property type="protein sequence ID" value="KMO86401.1"/>
    <property type="molecule type" value="Genomic_DNA"/>
</dbReference>
<dbReference type="Proteomes" id="UP000036503">
    <property type="component" value="Unassembled WGS sequence"/>
</dbReference>
<sequence length="126" mass="13500">MKKIEIFDPAMCCSTGVCGPSVNPELIRVAAVVENLKKSGIHIIRHNLSSEPQAFVQNTIINAALNVKGTEILPVTMVDGAIVKEGGYLTNKEFAEYLQLDLDAVQSKPDTTQNSTCNCGSNDGCC</sequence>
<comment type="caution">
    <text evidence="1">The sequence shown here is derived from an EMBL/GenBank/DDBJ whole genome shotgun (WGS) entry which is preliminary data.</text>
</comment>
<dbReference type="GO" id="GO:0045892">
    <property type="term" value="P:negative regulation of DNA-templated transcription"/>
    <property type="evidence" value="ECO:0007669"/>
    <property type="project" value="InterPro"/>
</dbReference>
<dbReference type="Pfam" id="PF06953">
    <property type="entry name" value="ArsD"/>
    <property type="match status" value="1"/>
</dbReference>
<dbReference type="RefSeq" id="WP_048514406.1">
    <property type="nucleotide sequence ID" value="NZ_FUXD01000025.1"/>
</dbReference>
<dbReference type="GO" id="GO:0046685">
    <property type="term" value="P:response to arsenic-containing substance"/>
    <property type="evidence" value="ECO:0007669"/>
    <property type="project" value="InterPro"/>
</dbReference>
<dbReference type="InParanoid" id="A0A0J6ZNC3"/>
<reference evidence="1 2" key="1">
    <citation type="submission" date="2015-06" db="EMBL/GenBank/DDBJ databases">
        <title>Draft genome sequence of beer spoilage bacterium Megasphaera cerevisiae type strain 20462.</title>
        <authorList>
            <person name="Kutumbaka K."/>
            <person name="Pasmowitz J."/>
            <person name="Mategko J."/>
            <person name="Reyes D."/>
            <person name="Friedrich A."/>
            <person name="Han S."/>
            <person name="Martens-Habbena W."/>
            <person name="Neal-McKinney J."/>
            <person name="Janagama H.K."/>
            <person name="Nadala C."/>
            <person name="Samadpour M."/>
        </authorList>
    </citation>
    <scope>NUCLEOTIDE SEQUENCE [LARGE SCALE GENOMIC DNA]</scope>
    <source>
        <strain evidence="1 2">DSM 20462</strain>
    </source>
</reference>
<evidence type="ECO:0000313" key="1">
    <source>
        <dbReference type="EMBL" id="KMO86401.1"/>
    </source>
</evidence>
<evidence type="ECO:0000313" key="2">
    <source>
        <dbReference type="Proteomes" id="UP000036503"/>
    </source>
</evidence>
<proteinExistence type="predicted"/>
<dbReference type="OrthoDB" id="9801358at2"/>
<protein>
    <submittedName>
        <fullName evidence="1">Arsenic resistance operon repressor</fullName>
    </submittedName>
</protein>
<dbReference type="Gene3D" id="3.40.30.10">
    <property type="entry name" value="Glutaredoxin"/>
    <property type="match status" value="1"/>
</dbReference>
<name>A0A0J6ZNC3_9FIRM</name>
<dbReference type="PATRIC" id="fig|1122219.3.peg.1402"/>
<dbReference type="GO" id="GO:0003677">
    <property type="term" value="F:DNA binding"/>
    <property type="evidence" value="ECO:0007669"/>
    <property type="project" value="InterPro"/>
</dbReference>
<dbReference type="AlphaFoldDB" id="A0A0J6ZNC3"/>
<accession>A0A0J6ZNC3</accession>
<keyword evidence="2" id="KW-1185">Reference proteome</keyword>
<gene>
    <name evidence="1" type="ORF">AB840_08510</name>
</gene>
<dbReference type="InterPro" id="IPR010712">
    <property type="entry name" value="Arsenical-R_ArsD"/>
</dbReference>
<dbReference type="NCBIfam" id="NF033727">
    <property type="entry name" value="chaperon_ArsD"/>
    <property type="match status" value="1"/>
</dbReference>
<organism evidence="1 2">
    <name type="scientific">Megasphaera cerevisiae DSM 20462</name>
    <dbReference type="NCBI Taxonomy" id="1122219"/>
    <lineage>
        <taxon>Bacteria</taxon>
        <taxon>Bacillati</taxon>
        <taxon>Bacillota</taxon>
        <taxon>Negativicutes</taxon>
        <taxon>Veillonellales</taxon>
        <taxon>Veillonellaceae</taxon>
        <taxon>Megasphaera</taxon>
    </lineage>
</organism>